<dbReference type="EMBL" id="CP020370">
    <property type="protein sequence ID" value="AUB80032.1"/>
    <property type="molecule type" value="Genomic_DNA"/>
</dbReference>
<dbReference type="Proteomes" id="UP000232638">
    <property type="component" value="Chromosome"/>
</dbReference>
<keyword evidence="4" id="KW-1185">Reference proteome</keyword>
<dbReference type="SUPFAM" id="SSF56801">
    <property type="entry name" value="Acetyl-CoA synthetase-like"/>
    <property type="match status" value="1"/>
</dbReference>
<evidence type="ECO:0000313" key="3">
    <source>
        <dbReference type="EMBL" id="AUB80032.1"/>
    </source>
</evidence>
<dbReference type="InterPro" id="IPR042099">
    <property type="entry name" value="ANL_N_sf"/>
</dbReference>
<feature type="domain" description="AMP-dependent synthetase/ligase" evidence="2">
    <location>
        <begin position="134"/>
        <end position="302"/>
    </location>
</feature>
<accession>A0A2K8U368</accession>
<dbReference type="InterPro" id="IPR045851">
    <property type="entry name" value="AMP-bd_C_sf"/>
</dbReference>
<gene>
    <name evidence="3" type="ORF">THSYN_03000</name>
</gene>
<dbReference type="Gene3D" id="3.40.50.12780">
    <property type="entry name" value="N-terminal domain of ligase-like"/>
    <property type="match status" value="1"/>
</dbReference>
<dbReference type="Gene3D" id="3.30.300.30">
    <property type="match status" value="1"/>
</dbReference>
<evidence type="ECO:0000259" key="2">
    <source>
        <dbReference type="Pfam" id="PF00501"/>
    </source>
</evidence>
<dbReference type="OrthoDB" id="9787658at2"/>
<dbReference type="InterPro" id="IPR050237">
    <property type="entry name" value="ATP-dep_AMP-bd_enzyme"/>
</dbReference>
<dbReference type="RefSeq" id="WP_100917843.1">
    <property type="nucleotide sequence ID" value="NZ_CP020370.1"/>
</dbReference>
<proteinExistence type="predicted"/>
<name>A0A2K8U368_9GAMM</name>
<evidence type="ECO:0000256" key="1">
    <source>
        <dbReference type="ARBA" id="ARBA00022598"/>
    </source>
</evidence>
<reference evidence="3 4" key="1">
    <citation type="submission" date="2017-03" db="EMBL/GenBank/DDBJ databases">
        <title>Complete genome sequence of Candidatus 'Thiodictyon syntrophicum' sp. nov. strain Cad16T, a photolithoautotroph purple sulfur bacterium isolated from an alpine meromictic lake.</title>
        <authorList>
            <person name="Luedin S.M."/>
            <person name="Pothier J.F."/>
            <person name="Danza F."/>
            <person name="Storelli N."/>
            <person name="Wittwer M."/>
            <person name="Tonolla M."/>
        </authorList>
    </citation>
    <scope>NUCLEOTIDE SEQUENCE [LARGE SCALE GENOMIC DNA]</scope>
    <source>
        <strain evidence="3 4">Cad16T</strain>
    </source>
</reference>
<dbReference type="GO" id="GO:0016874">
    <property type="term" value="F:ligase activity"/>
    <property type="evidence" value="ECO:0007669"/>
    <property type="project" value="UniProtKB-KW"/>
</dbReference>
<evidence type="ECO:0000313" key="4">
    <source>
        <dbReference type="Proteomes" id="UP000232638"/>
    </source>
</evidence>
<dbReference type="KEGG" id="tsy:THSYN_03000"/>
<dbReference type="AlphaFoldDB" id="A0A2K8U368"/>
<protein>
    <recommendedName>
        <fullName evidence="2">AMP-dependent synthetase/ligase domain-containing protein</fullName>
    </recommendedName>
</protein>
<organism evidence="3 4">
    <name type="scientific">Candidatus Thiodictyon syntrophicum</name>
    <dbReference type="NCBI Taxonomy" id="1166950"/>
    <lineage>
        <taxon>Bacteria</taxon>
        <taxon>Pseudomonadati</taxon>
        <taxon>Pseudomonadota</taxon>
        <taxon>Gammaproteobacteria</taxon>
        <taxon>Chromatiales</taxon>
        <taxon>Chromatiaceae</taxon>
        <taxon>Thiodictyon</taxon>
    </lineage>
</organism>
<dbReference type="InterPro" id="IPR000873">
    <property type="entry name" value="AMP-dep_synth/lig_dom"/>
</dbReference>
<keyword evidence="1" id="KW-0436">Ligase</keyword>
<dbReference type="PANTHER" id="PTHR43767:SF8">
    <property type="entry name" value="LONG-CHAIN-FATTY-ACID--COA LIGASE"/>
    <property type="match status" value="1"/>
</dbReference>
<sequence>MPDTIAAVPLMPGLGPATGASSPLVRRPGQVLSQVDLLAQAVRLAAALPPAPYVINLCEDRGLFILALCAALVRGVQTLLPPNRLVQSIEEIVAAYPGALCLSDSPVAGLAPPAWLVAAPVDPAAARPPPLAQAPVIAAAWEAILVFTSGSTGKPQPHPKRWGDVMACAAVAARRFGIGPATTVVATVPPQHMYGLELSVAVPLAVGAAVDAGRPFFPEDLRLALARVPAPRVLVTTPIHLATCVDSMGDWPEIALVISATAPLSGELAGLVEERLGTRVCEIYGCTEAGSIASRRTLDGPHWQWYDSASAAAQGERCAVTADFLPAPVPLSDILKLHDDGTFQLLGRGSDMVKIAGKRASLADLNLRLNAIPGVTDGVFVIPAGEGPEVRRLAVVAVAPGLDRAALLAALRERIEPCFLPRTLVLVDRLPRNETGKCPRERLLELVQARGGGAR</sequence>
<dbReference type="PANTHER" id="PTHR43767">
    <property type="entry name" value="LONG-CHAIN-FATTY-ACID--COA LIGASE"/>
    <property type="match status" value="1"/>
</dbReference>
<dbReference type="Pfam" id="PF00501">
    <property type="entry name" value="AMP-binding"/>
    <property type="match status" value="1"/>
</dbReference>